<dbReference type="InterPro" id="IPR001478">
    <property type="entry name" value="PDZ"/>
</dbReference>
<sequence length="363" mass="39187">MPDPLRTVLAFVVVLGVLIFVHELGHYLAARWRGVHVERFSIGFGRAIASWQDRRGCEWRIGWIPLGGYVKMHGMEHPSDVVPEDGSYRKGESFHEKPVRDRAIVVAAGPIFNFLLAALIFAAIFATYGQPTGSTAVQAVVAGSAAERAGIAPGDRIIALDGQRVARFEQLQQHVQPRAGQPIEILLRRGDSEMKVIATPIARPEDGRGLLGISGGAVERTRLNPVSALVEGTGHMVAVSGQTLAGVWQMISGQRGAEEIGGPLRIAQLSGEVADLGLLPLLTFIALLSVNLALINLFPIPILDGGHLVFYAAEALRGRPLTQRAQEYAFRGGFALLLTLMLLATWNDLTHLGIVRWVTGLMG</sequence>
<keyword evidence="10 11" id="KW-0472">Membrane</keyword>
<comment type="cofactor">
    <cofactor evidence="1 11">
        <name>Zn(2+)</name>
        <dbReference type="ChEBI" id="CHEBI:29105"/>
    </cofactor>
</comment>
<dbReference type="InterPro" id="IPR041489">
    <property type="entry name" value="PDZ_6"/>
</dbReference>
<evidence type="ECO:0000256" key="11">
    <source>
        <dbReference type="RuleBase" id="RU362031"/>
    </source>
</evidence>
<keyword evidence="8 11" id="KW-1133">Transmembrane helix</keyword>
<keyword evidence="4 13" id="KW-0645">Protease</keyword>
<dbReference type="Gene3D" id="2.30.42.10">
    <property type="match status" value="1"/>
</dbReference>
<dbReference type="EMBL" id="JABBKX010000001">
    <property type="protein sequence ID" value="NMJ39887.1"/>
    <property type="molecule type" value="Genomic_DNA"/>
</dbReference>
<keyword evidence="5 11" id="KW-0812">Transmembrane</keyword>
<feature type="transmembrane region" description="Helical" evidence="11">
    <location>
        <begin position="103"/>
        <end position="128"/>
    </location>
</feature>
<comment type="subcellular location">
    <subcellularLocation>
        <location evidence="2">Membrane</location>
        <topology evidence="2">Multi-pass membrane protein</topology>
    </subcellularLocation>
</comment>
<dbReference type="SUPFAM" id="SSF50156">
    <property type="entry name" value="PDZ domain-like"/>
    <property type="match status" value="1"/>
</dbReference>
<gene>
    <name evidence="13" type="primary">rseP</name>
    <name evidence="13" type="ORF">GWK16_01440</name>
</gene>
<dbReference type="InterPro" id="IPR008915">
    <property type="entry name" value="Peptidase_M50"/>
</dbReference>
<dbReference type="EC" id="3.4.24.-" evidence="11"/>
<dbReference type="AlphaFoldDB" id="A0A848E8I0"/>
<dbReference type="SMART" id="SM00228">
    <property type="entry name" value="PDZ"/>
    <property type="match status" value="1"/>
</dbReference>
<dbReference type="InterPro" id="IPR004387">
    <property type="entry name" value="Pept_M50_Zn"/>
</dbReference>
<protein>
    <recommendedName>
        <fullName evidence="11">Zinc metalloprotease</fullName>
        <ecNumber evidence="11">3.4.24.-</ecNumber>
    </recommendedName>
</protein>
<evidence type="ECO:0000256" key="7">
    <source>
        <dbReference type="ARBA" id="ARBA00022833"/>
    </source>
</evidence>
<dbReference type="PANTHER" id="PTHR42837">
    <property type="entry name" value="REGULATOR OF SIGMA-E PROTEASE RSEP"/>
    <property type="match status" value="1"/>
</dbReference>
<evidence type="ECO:0000256" key="8">
    <source>
        <dbReference type="ARBA" id="ARBA00022989"/>
    </source>
</evidence>
<evidence type="ECO:0000313" key="13">
    <source>
        <dbReference type="EMBL" id="NMJ39887.1"/>
    </source>
</evidence>
<evidence type="ECO:0000256" key="5">
    <source>
        <dbReference type="ARBA" id="ARBA00022692"/>
    </source>
</evidence>
<proteinExistence type="inferred from homology"/>
<name>A0A848E8I0_9PROT</name>
<evidence type="ECO:0000256" key="3">
    <source>
        <dbReference type="ARBA" id="ARBA00007931"/>
    </source>
</evidence>
<dbReference type="InterPro" id="IPR036034">
    <property type="entry name" value="PDZ_sf"/>
</dbReference>
<feature type="transmembrane region" description="Helical" evidence="11">
    <location>
        <begin position="278"/>
        <end position="298"/>
    </location>
</feature>
<dbReference type="Pfam" id="PF02163">
    <property type="entry name" value="Peptidase_M50"/>
    <property type="match status" value="1"/>
</dbReference>
<comment type="caution">
    <text evidence="13">The sequence shown here is derived from an EMBL/GenBank/DDBJ whole genome shotgun (WGS) entry which is preliminary data.</text>
</comment>
<organism evidence="13 14">
    <name type="scientific">Neoroseomonas marina</name>
    <dbReference type="NCBI Taxonomy" id="1232220"/>
    <lineage>
        <taxon>Bacteria</taxon>
        <taxon>Pseudomonadati</taxon>
        <taxon>Pseudomonadota</taxon>
        <taxon>Alphaproteobacteria</taxon>
        <taxon>Acetobacterales</taxon>
        <taxon>Acetobacteraceae</taxon>
        <taxon>Neoroseomonas</taxon>
    </lineage>
</organism>
<evidence type="ECO:0000256" key="9">
    <source>
        <dbReference type="ARBA" id="ARBA00023049"/>
    </source>
</evidence>
<dbReference type="Pfam" id="PF17820">
    <property type="entry name" value="PDZ_6"/>
    <property type="match status" value="1"/>
</dbReference>
<dbReference type="CDD" id="cd23081">
    <property type="entry name" value="cpPDZ_EcRseP-like"/>
    <property type="match status" value="1"/>
</dbReference>
<accession>A0A848E8I0</accession>
<dbReference type="GO" id="GO:0004222">
    <property type="term" value="F:metalloendopeptidase activity"/>
    <property type="evidence" value="ECO:0007669"/>
    <property type="project" value="InterPro"/>
</dbReference>
<reference evidence="13 14" key="1">
    <citation type="submission" date="2020-03" db="EMBL/GenBank/DDBJ databases">
        <authorList>
            <person name="Sun Q."/>
        </authorList>
    </citation>
    <scope>NUCLEOTIDE SEQUENCE [LARGE SCALE GENOMIC DNA]</scope>
    <source>
        <strain evidence="13 14">JC162</strain>
    </source>
</reference>
<evidence type="ECO:0000256" key="4">
    <source>
        <dbReference type="ARBA" id="ARBA00022670"/>
    </source>
</evidence>
<evidence type="ECO:0000256" key="6">
    <source>
        <dbReference type="ARBA" id="ARBA00022801"/>
    </source>
</evidence>
<keyword evidence="7 11" id="KW-0862">Zinc</keyword>
<dbReference type="CDD" id="cd06163">
    <property type="entry name" value="S2P-M50_PDZ_RseP-like"/>
    <property type="match status" value="1"/>
</dbReference>
<dbReference type="PANTHER" id="PTHR42837:SF2">
    <property type="entry name" value="MEMBRANE METALLOPROTEASE ARASP2, CHLOROPLASTIC-RELATED"/>
    <property type="match status" value="1"/>
</dbReference>
<evidence type="ECO:0000259" key="12">
    <source>
        <dbReference type="SMART" id="SM00228"/>
    </source>
</evidence>
<keyword evidence="14" id="KW-1185">Reference proteome</keyword>
<keyword evidence="6 11" id="KW-0378">Hydrolase</keyword>
<dbReference type="GO" id="GO:0016020">
    <property type="term" value="C:membrane"/>
    <property type="evidence" value="ECO:0007669"/>
    <property type="project" value="UniProtKB-SubCell"/>
</dbReference>
<feature type="transmembrane region" description="Helical" evidence="11">
    <location>
        <begin position="6"/>
        <end position="29"/>
    </location>
</feature>
<evidence type="ECO:0000256" key="1">
    <source>
        <dbReference type="ARBA" id="ARBA00001947"/>
    </source>
</evidence>
<comment type="similarity">
    <text evidence="3 11">Belongs to the peptidase M50B family.</text>
</comment>
<dbReference type="Proteomes" id="UP000548582">
    <property type="component" value="Unassembled WGS sequence"/>
</dbReference>
<dbReference type="GO" id="GO:0006508">
    <property type="term" value="P:proteolysis"/>
    <property type="evidence" value="ECO:0007669"/>
    <property type="project" value="UniProtKB-KW"/>
</dbReference>
<dbReference type="NCBIfam" id="TIGR00054">
    <property type="entry name" value="RIP metalloprotease RseP"/>
    <property type="match status" value="1"/>
</dbReference>
<keyword evidence="11" id="KW-0479">Metal-binding</keyword>
<dbReference type="GO" id="GO:0046872">
    <property type="term" value="F:metal ion binding"/>
    <property type="evidence" value="ECO:0007669"/>
    <property type="project" value="UniProtKB-KW"/>
</dbReference>
<evidence type="ECO:0000256" key="10">
    <source>
        <dbReference type="ARBA" id="ARBA00023136"/>
    </source>
</evidence>
<evidence type="ECO:0000256" key="2">
    <source>
        <dbReference type="ARBA" id="ARBA00004141"/>
    </source>
</evidence>
<keyword evidence="9 11" id="KW-0482">Metalloprotease</keyword>
<evidence type="ECO:0000313" key="14">
    <source>
        <dbReference type="Proteomes" id="UP000548582"/>
    </source>
</evidence>
<feature type="transmembrane region" description="Helical" evidence="11">
    <location>
        <begin position="328"/>
        <end position="346"/>
    </location>
</feature>
<feature type="domain" description="PDZ" evidence="12">
    <location>
        <begin position="113"/>
        <end position="191"/>
    </location>
</feature>